<evidence type="ECO:0000313" key="7">
    <source>
        <dbReference type="EMBL" id="KAL1590898.1"/>
    </source>
</evidence>
<dbReference type="SMART" id="SM00479">
    <property type="entry name" value="EXOIII"/>
    <property type="match status" value="1"/>
</dbReference>
<feature type="compositionally biased region" description="Basic and acidic residues" evidence="5">
    <location>
        <begin position="174"/>
        <end position="186"/>
    </location>
</feature>
<accession>A0AB34L6F2</accession>
<feature type="domain" description="Exonuclease" evidence="6">
    <location>
        <begin position="465"/>
        <end position="644"/>
    </location>
</feature>
<dbReference type="RefSeq" id="XP_069234003.1">
    <property type="nucleotide sequence ID" value="XM_069368981.1"/>
</dbReference>
<comment type="caution">
    <text evidence="7">The sequence shown here is derived from an EMBL/GenBank/DDBJ whole genome shotgun (WGS) entry which is preliminary data.</text>
</comment>
<feature type="compositionally biased region" description="Low complexity" evidence="5">
    <location>
        <begin position="118"/>
        <end position="130"/>
    </location>
</feature>
<organism evidence="7 8">
    <name type="scientific">Cladosporium halotolerans</name>
    <dbReference type="NCBI Taxonomy" id="1052096"/>
    <lineage>
        <taxon>Eukaryota</taxon>
        <taxon>Fungi</taxon>
        <taxon>Dikarya</taxon>
        <taxon>Ascomycota</taxon>
        <taxon>Pezizomycotina</taxon>
        <taxon>Dothideomycetes</taxon>
        <taxon>Dothideomycetidae</taxon>
        <taxon>Cladosporiales</taxon>
        <taxon>Cladosporiaceae</taxon>
        <taxon>Cladosporium</taxon>
    </lineage>
</organism>
<dbReference type="PANTHER" id="PTHR12801:SF112">
    <property type="entry name" value="RNA EXONUCLEASE 3"/>
    <property type="match status" value="1"/>
</dbReference>
<evidence type="ECO:0000256" key="1">
    <source>
        <dbReference type="ARBA" id="ARBA00006357"/>
    </source>
</evidence>
<evidence type="ECO:0000256" key="3">
    <source>
        <dbReference type="ARBA" id="ARBA00022801"/>
    </source>
</evidence>
<keyword evidence="2" id="KW-0540">Nuclease</keyword>
<feature type="region of interest" description="Disordered" evidence="5">
    <location>
        <begin position="37"/>
        <end position="195"/>
    </location>
</feature>
<dbReference type="InterPro" id="IPR036397">
    <property type="entry name" value="RNaseH_sf"/>
</dbReference>
<dbReference type="Proteomes" id="UP000803884">
    <property type="component" value="Unassembled WGS sequence"/>
</dbReference>
<dbReference type="PANTHER" id="PTHR12801">
    <property type="entry name" value="RNA EXONUCLEASE REXO1 / RECO3 FAMILY MEMBER-RELATED"/>
    <property type="match status" value="1"/>
</dbReference>
<feature type="region of interest" description="Disordered" evidence="5">
    <location>
        <begin position="381"/>
        <end position="402"/>
    </location>
</feature>
<dbReference type="CDD" id="cd06145">
    <property type="entry name" value="REX1_like"/>
    <property type="match status" value="1"/>
</dbReference>
<evidence type="ECO:0000259" key="6">
    <source>
        <dbReference type="SMART" id="SM00479"/>
    </source>
</evidence>
<feature type="compositionally biased region" description="Polar residues" evidence="5">
    <location>
        <begin position="161"/>
        <end position="170"/>
    </location>
</feature>
<dbReference type="InterPro" id="IPR047021">
    <property type="entry name" value="REXO1/3/4-like"/>
</dbReference>
<reference evidence="7 8" key="1">
    <citation type="journal article" date="2020" name="Microbiol. Resour. Announc.">
        <title>Draft Genome Sequence of a Cladosporium Species Isolated from the Mesophotic Ascidian Didemnum maculosum.</title>
        <authorList>
            <person name="Gioti A."/>
            <person name="Siaperas R."/>
            <person name="Nikolaivits E."/>
            <person name="Le Goff G."/>
            <person name="Ouazzani J."/>
            <person name="Kotoulas G."/>
            <person name="Topakas E."/>
        </authorList>
    </citation>
    <scope>NUCLEOTIDE SEQUENCE [LARGE SCALE GENOMIC DNA]</scope>
    <source>
        <strain evidence="7 8">TM138-S3</strain>
    </source>
</reference>
<dbReference type="AlphaFoldDB" id="A0AB34L6F2"/>
<proteinExistence type="inferred from homology"/>
<dbReference type="EMBL" id="JAAQHG020000001">
    <property type="protein sequence ID" value="KAL1590898.1"/>
    <property type="molecule type" value="Genomic_DNA"/>
</dbReference>
<feature type="compositionally biased region" description="Low complexity" evidence="5">
    <location>
        <begin position="37"/>
        <end position="50"/>
    </location>
</feature>
<evidence type="ECO:0000313" key="8">
    <source>
        <dbReference type="Proteomes" id="UP000803884"/>
    </source>
</evidence>
<evidence type="ECO:0000256" key="5">
    <source>
        <dbReference type="SAM" id="MobiDB-lite"/>
    </source>
</evidence>
<dbReference type="SUPFAM" id="SSF53098">
    <property type="entry name" value="Ribonuclease H-like"/>
    <property type="match status" value="1"/>
</dbReference>
<dbReference type="InterPro" id="IPR012337">
    <property type="entry name" value="RNaseH-like_sf"/>
</dbReference>
<gene>
    <name evidence="7" type="ORF">WHR41_00375</name>
</gene>
<feature type="compositionally biased region" description="Gly residues" evidence="5">
    <location>
        <begin position="663"/>
        <end position="676"/>
    </location>
</feature>
<feature type="region of interest" description="Disordered" evidence="5">
    <location>
        <begin position="661"/>
        <end position="697"/>
    </location>
</feature>
<keyword evidence="4" id="KW-0269">Exonuclease</keyword>
<comment type="similarity">
    <text evidence="1">Belongs to the REXO1/REXO3 family.</text>
</comment>
<name>A0AB34L6F2_9PEZI</name>
<dbReference type="GO" id="GO:0005634">
    <property type="term" value="C:nucleus"/>
    <property type="evidence" value="ECO:0007669"/>
    <property type="project" value="TreeGrafter"/>
</dbReference>
<feature type="compositionally biased region" description="Basic and acidic residues" evidence="5">
    <location>
        <begin position="92"/>
        <end position="117"/>
    </location>
</feature>
<dbReference type="Gene3D" id="3.30.420.10">
    <property type="entry name" value="Ribonuclease H-like superfamily/Ribonuclease H"/>
    <property type="match status" value="1"/>
</dbReference>
<keyword evidence="3" id="KW-0378">Hydrolase</keyword>
<dbReference type="GO" id="GO:0003676">
    <property type="term" value="F:nucleic acid binding"/>
    <property type="evidence" value="ECO:0007669"/>
    <property type="project" value="InterPro"/>
</dbReference>
<keyword evidence="8" id="KW-1185">Reference proteome</keyword>
<evidence type="ECO:0000256" key="2">
    <source>
        <dbReference type="ARBA" id="ARBA00022722"/>
    </source>
</evidence>
<evidence type="ECO:0000256" key="4">
    <source>
        <dbReference type="ARBA" id="ARBA00022839"/>
    </source>
</evidence>
<dbReference type="GO" id="GO:0004527">
    <property type="term" value="F:exonuclease activity"/>
    <property type="evidence" value="ECO:0007669"/>
    <property type="project" value="UniProtKB-KW"/>
</dbReference>
<dbReference type="InterPro" id="IPR013520">
    <property type="entry name" value="Ribonucl_H"/>
</dbReference>
<feature type="compositionally biased region" description="Acidic residues" evidence="5">
    <location>
        <begin position="677"/>
        <end position="687"/>
    </location>
</feature>
<dbReference type="GeneID" id="96001819"/>
<feature type="compositionally biased region" description="Polar residues" evidence="5">
    <location>
        <begin position="57"/>
        <end position="75"/>
    </location>
</feature>
<sequence>MVFTTTTFFKSMPCPAGDQCKLTNCIFGHEPALQAAETSATPAATLTPTTNPEKPLSGSNGATDGDRTQPQASSDRLTEPVAKRRRVTYETLADKPLSRAEKIKEDLEAERSRKSEPKSSPLSSSIEAAATPEATKVHAPTSLSRPVSPPPRAGAKPTPKEANTNDSPSTPLAELKKASPEKKESLNPRMLPNAPESHAKRAVFIQHLHKDMVRLNEELKSSTQQIQNVPPGRLQMYALSDQEVIKLALDEEEKAARQQPKVYPNVIKNRIAAYRKMKVEAFLSIVKDSFFNNAPKPQAKKEGRTIITGLTSAQEVQVAQLLVVSDQSKLAEYGYIPVPPAAAEAEEAAKAVEMSMNYEECSRCGTRFRVFPDRNEEGKLTTNGPCKHHPSKRIFPPKQKTDHYTGGTQPYYPCCMEQVGAPGCTSSEDHVFKPTSPARLAAVLPFITTPDNPSPAKDRNGRVPGAVGFDCEMAHTAFGFELIRLTAVSWPDHEPLLDVLVRPLGTIIDLNSRFSGVWPEHFAAAIPHAAWDPASARAGALPIVDSPADARALLCAYLTPSTPLVGHAIENDLNATRLCHPAIVDTILLFPHPRGLPFRNGLKALAKKHLERDVQAGGDRGHDSLEDAVATGDLLRLKVAWKWRDMKAKGWVFEDEVPKAPVGGLGGGGKTVGGLDGADDGDDEADGADSSVEFLEE</sequence>
<dbReference type="InterPro" id="IPR034922">
    <property type="entry name" value="REX1-like_exo"/>
</dbReference>
<protein>
    <recommendedName>
        <fullName evidence="6">Exonuclease domain-containing protein</fullName>
    </recommendedName>
</protein>